<dbReference type="Proteomes" id="UP000528286">
    <property type="component" value="Unassembled WGS sequence"/>
</dbReference>
<gene>
    <name evidence="9" type="ORF">GGR23_001851</name>
</gene>
<organism evidence="9 10">
    <name type="scientific">Gellertiella hungarica</name>
    <dbReference type="NCBI Taxonomy" id="1572859"/>
    <lineage>
        <taxon>Bacteria</taxon>
        <taxon>Pseudomonadati</taxon>
        <taxon>Pseudomonadota</taxon>
        <taxon>Alphaproteobacteria</taxon>
        <taxon>Hyphomicrobiales</taxon>
        <taxon>Rhizobiaceae</taxon>
        <taxon>Gellertiella</taxon>
    </lineage>
</organism>
<keyword evidence="7" id="KW-1133">Transmembrane helix</keyword>
<accession>A0A7W6J4H9</accession>
<feature type="transmembrane region" description="Helical" evidence="7">
    <location>
        <begin position="38"/>
        <end position="60"/>
    </location>
</feature>
<evidence type="ECO:0000256" key="4">
    <source>
        <dbReference type="ARBA" id="ARBA00022801"/>
    </source>
</evidence>
<sequence length="430" mass="46138">MSQHQESRVFGKRRPDHFLILASGEKVRHMRIRPWMTGLGLTLLGAVSVGYLAATAYLVLRDDLIGATMARQARMQFEYEDRIAALRAQVDRVTSRQMLDQQVVEDKVEKLLEQQNALASRHGKIGPLLERAEASGISAPETAFQAEPAKTASAGGGLKAIDALMGKAEDASAPVAALGYQASAGDGHETAGDRADKLFSRMTLSLKSIEQDQLEKVESLTAGATQTADEMETIMQRTGIPIETQATAPAEAAGAEGGPYVDPMSQDNFDLSLSRLDSALNRLEEVKATAKRLPFTNPAPGRDITSTFGNRTDPFLGKLAMHTGVDFRFETGEEVVSTGAGKVTVAGAVGGYGNMVEIDHGNGITTRYGHLSRILVSVGDAVENGSLIGRAGSTGRSTGPHLHYEVRYQGEPENPMRFINAAAKLNTFLR</sequence>
<evidence type="ECO:0000256" key="2">
    <source>
        <dbReference type="ARBA" id="ARBA00022670"/>
    </source>
</evidence>
<proteinExistence type="predicted"/>
<dbReference type="Pfam" id="PF01551">
    <property type="entry name" value="Peptidase_M23"/>
    <property type="match status" value="1"/>
</dbReference>
<dbReference type="AlphaFoldDB" id="A0A7W6J4H9"/>
<evidence type="ECO:0000256" key="6">
    <source>
        <dbReference type="ARBA" id="ARBA00023049"/>
    </source>
</evidence>
<dbReference type="GO" id="GO:0004222">
    <property type="term" value="F:metalloendopeptidase activity"/>
    <property type="evidence" value="ECO:0007669"/>
    <property type="project" value="TreeGrafter"/>
</dbReference>
<reference evidence="9 10" key="1">
    <citation type="submission" date="2020-08" db="EMBL/GenBank/DDBJ databases">
        <title>Genomic Encyclopedia of Type Strains, Phase IV (KMG-IV): sequencing the most valuable type-strain genomes for metagenomic binning, comparative biology and taxonomic classification.</title>
        <authorList>
            <person name="Goeker M."/>
        </authorList>
    </citation>
    <scope>NUCLEOTIDE SEQUENCE [LARGE SCALE GENOMIC DNA]</scope>
    <source>
        <strain evidence="9 10">DSM 29853</strain>
    </source>
</reference>
<dbReference type="Gene3D" id="2.70.70.10">
    <property type="entry name" value="Glucose Permease (Domain IIA)"/>
    <property type="match status" value="1"/>
</dbReference>
<keyword evidence="6" id="KW-0482">Metalloprotease</keyword>
<keyword evidence="7" id="KW-0812">Transmembrane</keyword>
<keyword evidence="7" id="KW-0472">Membrane</keyword>
<dbReference type="PANTHER" id="PTHR21666">
    <property type="entry name" value="PEPTIDASE-RELATED"/>
    <property type="match status" value="1"/>
</dbReference>
<dbReference type="RefSeq" id="WP_183365916.1">
    <property type="nucleotide sequence ID" value="NZ_JACIEZ010000003.1"/>
</dbReference>
<dbReference type="EMBL" id="JACIEZ010000003">
    <property type="protein sequence ID" value="MBB4064664.1"/>
    <property type="molecule type" value="Genomic_DNA"/>
</dbReference>
<evidence type="ECO:0000256" key="1">
    <source>
        <dbReference type="ARBA" id="ARBA00001947"/>
    </source>
</evidence>
<evidence type="ECO:0000313" key="10">
    <source>
        <dbReference type="Proteomes" id="UP000528286"/>
    </source>
</evidence>
<dbReference type="GO" id="GO:0046872">
    <property type="term" value="F:metal ion binding"/>
    <property type="evidence" value="ECO:0007669"/>
    <property type="project" value="UniProtKB-KW"/>
</dbReference>
<protein>
    <submittedName>
        <fullName evidence="9">Murein DD-endopeptidase MepM/ murein hydrolase activator NlpD</fullName>
    </submittedName>
</protein>
<dbReference type="CDD" id="cd12797">
    <property type="entry name" value="M23_peptidase"/>
    <property type="match status" value="1"/>
</dbReference>
<feature type="domain" description="M23ase beta-sheet core" evidence="8">
    <location>
        <begin position="321"/>
        <end position="415"/>
    </location>
</feature>
<keyword evidence="10" id="KW-1185">Reference proteome</keyword>
<comment type="caution">
    <text evidence="9">The sequence shown here is derived from an EMBL/GenBank/DDBJ whole genome shotgun (WGS) entry which is preliminary data.</text>
</comment>
<evidence type="ECO:0000256" key="3">
    <source>
        <dbReference type="ARBA" id="ARBA00022723"/>
    </source>
</evidence>
<comment type="cofactor">
    <cofactor evidence="1">
        <name>Zn(2+)</name>
        <dbReference type="ChEBI" id="CHEBI:29105"/>
    </cofactor>
</comment>
<evidence type="ECO:0000259" key="8">
    <source>
        <dbReference type="Pfam" id="PF01551"/>
    </source>
</evidence>
<dbReference type="InterPro" id="IPR016047">
    <property type="entry name" value="M23ase_b-sheet_dom"/>
</dbReference>
<keyword evidence="4 9" id="KW-0378">Hydrolase</keyword>
<dbReference type="GO" id="GO:0006508">
    <property type="term" value="P:proteolysis"/>
    <property type="evidence" value="ECO:0007669"/>
    <property type="project" value="UniProtKB-KW"/>
</dbReference>
<evidence type="ECO:0000256" key="7">
    <source>
        <dbReference type="SAM" id="Phobius"/>
    </source>
</evidence>
<keyword evidence="3" id="KW-0479">Metal-binding</keyword>
<dbReference type="FunFam" id="2.70.70.10:FF:000006">
    <property type="entry name" value="M23 family peptidase"/>
    <property type="match status" value="1"/>
</dbReference>
<evidence type="ECO:0000313" key="9">
    <source>
        <dbReference type="EMBL" id="MBB4064664.1"/>
    </source>
</evidence>
<dbReference type="SUPFAM" id="SSF51261">
    <property type="entry name" value="Duplicated hybrid motif"/>
    <property type="match status" value="1"/>
</dbReference>
<dbReference type="InterPro" id="IPR050570">
    <property type="entry name" value="Cell_wall_metabolism_enzyme"/>
</dbReference>
<dbReference type="InterPro" id="IPR011055">
    <property type="entry name" value="Dup_hybrid_motif"/>
</dbReference>
<name>A0A7W6J4H9_9HYPH</name>
<dbReference type="PANTHER" id="PTHR21666:SF288">
    <property type="entry name" value="CELL DIVISION PROTEIN YTFB"/>
    <property type="match status" value="1"/>
</dbReference>
<keyword evidence="2" id="KW-0645">Protease</keyword>
<keyword evidence="5" id="KW-0862">Zinc</keyword>
<evidence type="ECO:0000256" key="5">
    <source>
        <dbReference type="ARBA" id="ARBA00022833"/>
    </source>
</evidence>